<protein>
    <submittedName>
        <fullName evidence="1">Uncharacterized protein</fullName>
    </submittedName>
</protein>
<dbReference type="EMBL" id="RCOR01000016">
    <property type="protein sequence ID" value="RSN69837.1"/>
    <property type="molecule type" value="Genomic_DNA"/>
</dbReference>
<dbReference type="Proteomes" id="UP000278149">
    <property type="component" value="Unassembled WGS sequence"/>
</dbReference>
<sequence>MTLNRSIPEGIENFILLTVDCLRQLEFYGYWKTLPKFAELLKAGFMVNVDSSWNYISMIEQPLFYYQIIDRNFSIEKMWKT</sequence>
<dbReference type="AlphaFoldDB" id="A0A3R9PD99"/>
<gene>
    <name evidence="1" type="ORF">D9Q81_02235</name>
</gene>
<accession>A0A3R9PD99</accession>
<reference evidence="1 2" key="1">
    <citation type="submission" date="2018-10" db="EMBL/GenBank/DDBJ databases">
        <title>Co-occurring genomic capacity for anaerobic methane metabolism and dissimilatory sulfite reduction discovered in the Korarchaeota.</title>
        <authorList>
            <person name="Mckay L.J."/>
            <person name="Dlakic M."/>
            <person name="Fields M.W."/>
            <person name="Delmont T.O."/>
            <person name="Eren A.M."/>
            <person name="Jay Z.J."/>
            <person name="Klingelsmith K.B."/>
            <person name="Rusch D.B."/>
            <person name="Inskeep W.P."/>
        </authorList>
    </citation>
    <scope>NUCLEOTIDE SEQUENCE [LARGE SCALE GENOMIC DNA]</scope>
    <source>
        <strain evidence="1 2">WS</strain>
    </source>
</reference>
<evidence type="ECO:0000313" key="1">
    <source>
        <dbReference type="EMBL" id="RSN69837.1"/>
    </source>
</evidence>
<evidence type="ECO:0000313" key="2">
    <source>
        <dbReference type="Proteomes" id="UP000278149"/>
    </source>
</evidence>
<organism evidence="1 2">
    <name type="scientific">Candidatus Korarchaeum cryptofilum</name>
    <dbReference type="NCBI Taxonomy" id="498846"/>
    <lineage>
        <taxon>Archaea</taxon>
        <taxon>Thermoproteota</taxon>
        <taxon>Candidatus Korarchaeia</taxon>
        <taxon>Candidatus Korarchaeales</taxon>
        <taxon>Candidatus Korarchaeaceae</taxon>
        <taxon>Candidatus Korarchaeum</taxon>
    </lineage>
</organism>
<comment type="caution">
    <text evidence="1">The sequence shown here is derived from an EMBL/GenBank/DDBJ whole genome shotgun (WGS) entry which is preliminary data.</text>
</comment>
<dbReference type="RefSeq" id="WP_125740954.1">
    <property type="nucleotide sequence ID" value="NZ_RCOR01000016.1"/>
</dbReference>
<name>A0A3R9PD99_9CREN</name>
<proteinExistence type="predicted"/>